<dbReference type="PANTHER" id="PTHR35010">
    <property type="entry name" value="BLL4672 PROTEIN-RELATED"/>
    <property type="match status" value="1"/>
</dbReference>
<dbReference type="EMBL" id="BMVN01000003">
    <property type="protein sequence ID" value="GHA07985.1"/>
    <property type="molecule type" value="Genomic_DNA"/>
</dbReference>
<dbReference type="InterPro" id="IPR001387">
    <property type="entry name" value="Cro/C1-type_HTH"/>
</dbReference>
<comment type="caution">
    <text evidence="2">The sequence shown here is derived from an EMBL/GenBank/DDBJ whole genome shotgun (WGS) entry which is preliminary data.</text>
</comment>
<accession>A0ABQ3CKB1</accession>
<dbReference type="PROSITE" id="PS50943">
    <property type="entry name" value="HTH_CROC1"/>
    <property type="match status" value="1"/>
</dbReference>
<dbReference type="SUPFAM" id="SSF47413">
    <property type="entry name" value="lambda repressor-like DNA-binding domains"/>
    <property type="match status" value="1"/>
</dbReference>
<evidence type="ECO:0000259" key="1">
    <source>
        <dbReference type="PROSITE" id="PS50943"/>
    </source>
</evidence>
<proteinExistence type="predicted"/>
<feature type="domain" description="HTH cro/C1-type" evidence="1">
    <location>
        <begin position="73"/>
        <end position="124"/>
    </location>
</feature>
<reference evidence="3" key="1">
    <citation type="journal article" date="2019" name="Int. J. Syst. Evol. Microbiol.">
        <title>The Global Catalogue of Microorganisms (GCM) 10K type strain sequencing project: providing services to taxonomists for standard genome sequencing and annotation.</title>
        <authorList>
            <consortium name="The Broad Institute Genomics Platform"/>
            <consortium name="The Broad Institute Genome Sequencing Center for Infectious Disease"/>
            <person name="Wu L."/>
            <person name="Ma J."/>
        </authorList>
    </citation>
    <scope>NUCLEOTIDE SEQUENCE [LARGE SCALE GENOMIC DNA]</scope>
    <source>
        <strain evidence="3">JCM 4733</strain>
    </source>
</reference>
<gene>
    <name evidence="2" type="primary">mmyB</name>
    <name evidence="2" type="ORF">GCM10010345_10380</name>
</gene>
<evidence type="ECO:0000313" key="3">
    <source>
        <dbReference type="Proteomes" id="UP000653644"/>
    </source>
</evidence>
<organism evidence="2 3">
    <name type="scientific">Streptomyces canarius</name>
    <dbReference type="NCBI Taxonomy" id="285453"/>
    <lineage>
        <taxon>Bacteria</taxon>
        <taxon>Bacillati</taxon>
        <taxon>Actinomycetota</taxon>
        <taxon>Actinomycetes</taxon>
        <taxon>Kitasatosporales</taxon>
        <taxon>Streptomycetaceae</taxon>
        <taxon>Streptomyces</taxon>
    </lineage>
</organism>
<dbReference type="SMART" id="SM00530">
    <property type="entry name" value="HTH_XRE"/>
    <property type="match status" value="1"/>
</dbReference>
<keyword evidence="3" id="KW-1185">Reference proteome</keyword>
<dbReference type="Proteomes" id="UP000653644">
    <property type="component" value="Unassembled WGS sequence"/>
</dbReference>
<dbReference type="Pfam" id="PF17765">
    <property type="entry name" value="MLTR_LBD"/>
    <property type="match status" value="1"/>
</dbReference>
<dbReference type="InterPro" id="IPR041413">
    <property type="entry name" value="MLTR_LBD"/>
</dbReference>
<dbReference type="CDD" id="cd00093">
    <property type="entry name" value="HTH_XRE"/>
    <property type="match status" value="1"/>
</dbReference>
<dbReference type="RefSeq" id="WP_229917021.1">
    <property type="nucleotide sequence ID" value="NZ_BMVN01000003.1"/>
</dbReference>
<name>A0ABQ3CKB1_9ACTN</name>
<dbReference type="Gene3D" id="3.30.450.180">
    <property type="match status" value="1"/>
</dbReference>
<sequence>MMTGTGSPAAGVALSVIRRKRREAVPAPRRDAVQAPAAAKPADLRFAELGSFLAARRAEVTPEQVGLPGGGSRRLSGLRREEVAMLAGIGASWYAWIEQGRAKNVSPEILAAIAGVLRLDEAQCLYVMRLAGYTAPRRPRAGVEDDDLLGAEIVDGFLPGPAYFLDRYWDITAANTAAERLLGVEGGHANYLEMLFLDQGARSRFPLWERDAADAVARFRTRSGEFLGDPRLASLVGRLRERSPFFADLWDQHRISDGSGITQVVRHPGLGQVSLHQVCLDLSCRPGRQLILLRPHSGDDAERIGDWIREVSPALTVSTVPA</sequence>
<protein>
    <submittedName>
        <fullName evidence="2">Transcriptional regulator</fullName>
    </submittedName>
</protein>
<dbReference type="Pfam" id="PF13560">
    <property type="entry name" value="HTH_31"/>
    <property type="match status" value="1"/>
</dbReference>
<dbReference type="InterPro" id="IPR010982">
    <property type="entry name" value="Lambda_DNA-bd_dom_sf"/>
</dbReference>
<dbReference type="Gene3D" id="1.10.260.40">
    <property type="entry name" value="lambda repressor-like DNA-binding domains"/>
    <property type="match status" value="1"/>
</dbReference>
<evidence type="ECO:0000313" key="2">
    <source>
        <dbReference type="EMBL" id="GHA07985.1"/>
    </source>
</evidence>